<keyword evidence="2" id="KW-1185">Reference proteome</keyword>
<dbReference type="AlphaFoldDB" id="T1KPN0"/>
<protein>
    <submittedName>
        <fullName evidence="1">Uncharacterized protein</fullName>
    </submittedName>
</protein>
<reference evidence="2" key="1">
    <citation type="submission" date="2011-08" db="EMBL/GenBank/DDBJ databases">
        <authorList>
            <person name="Rombauts S."/>
        </authorList>
    </citation>
    <scope>NUCLEOTIDE SEQUENCE</scope>
    <source>
        <strain evidence="2">London</strain>
    </source>
</reference>
<dbReference type="EnsemblMetazoa" id="tetur17g01090.1">
    <property type="protein sequence ID" value="tetur17g01090.1"/>
    <property type="gene ID" value="tetur17g01090"/>
</dbReference>
<name>T1KPN0_TETUR</name>
<dbReference type="Proteomes" id="UP000015104">
    <property type="component" value="Unassembled WGS sequence"/>
</dbReference>
<reference evidence="1" key="2">
    <citation type="submission" date="2015-06" db="UniProtKB">
        <authorList>
            <consortium name="EnsemblMetazoa"/>
        </authorList>
    </citation>
    <scope>IDENTIFICATION</scope>
</reference>
<sequence>MLSIKQYMRMLDKIELVIPLDRIKDSIS</sequence>
<dbReference type="HOGENOM" id="CLU_3413373_0_0_1"/>
<dbReference type="EMBL" id="CAEY01000333">
    <property type="status" value="NOT_ANNOTATED_CDS"/>
    <property type="molecule type" value="Genomic_DNA"/>
</dbReference>
<evidence type="ECO:0000313" key="1">
    <source>
        <dbReference type="EnsemblMetazoa" id="tetur17g01090.1"/>
    </source>
</evidence>
<evidence type="ECO:0000313" key="2">
    <source>
        <dbReference type="Proteomes" id="UP000015104"/>
    </source>
</evidence>
<proteinExistence type="predicted"/>
<organism evidence="1 2">
    <name type="scientific">Tetranychus urticae</name>
    <name type="common">Two-spotted spider mite</name>
    <dbReference type="NCBI Taxonomy" id="32264"/>
    <lineage>
        <taxon>Eukaryota</taxon>
        <taxon>Metazoa</taxon>
        <taxon>Ecdysozoa</taxon>
        <taxon>Arthropoda</taxon>
        <taxon>Chelicerata</taxon>
        <taxon>Arachnida</taxon>
        <taxon>Acari</taxon>
        <taxon>Acariformes</taxon>
        <taxon>Trombidiformes</taxon>
        <taxon>Prostigmata</taxon>
        <taxon>Eleutherengona</taxon>
        <taxon>Raphignathae</taxon>
        <taxon>Tetranychoidea</taxon>
        <taxon>Tetranychidae</taxon>
        <taxon>Tetranychus</taxon>
    </lineage>
</organism>
<accession>T1KPN0</accession>